<keyword evidence="9 11" id="KW-0472">Membrane</keyword>
<keyword evidence="3" id="KW-0633">Potassium transport</keyword>
<dbReference type="InterPro" id="IPR036721">
    <property type="entry name" value="RCK_C_sf"/>
</dbReference>
<gene>
    <name evidence="13" type="ORF">SAMN02745247_01497</name>
</gene>
<evidence type="ECO:0000256" key="1">
    <source>
        <dbReference type="ARBA" id="ARBA00004141"/>
    </source>
</evidence>
<feature type="transmembrane region" description="Helical" evidence="11">
    <location>
        <begin position="173"/>
        <end position="194"/>
    </location>
</feature>
<dbReference type="EMBL" id="FRDH01000005">
    <property type="protein sequence ID" value="SHN56021.1"/>
    <property type="molecule type" value="Genomic_DNA"/>
</dbReference>
<keyword evidence="2" id="KW-0813">Transport</keyword>
<organism evidence="13 14">
    <name type="scientific">Butyrivibrio hungatei DSM 14810</name>
    <dbReference type="NCBI Taxonomy" id="1121132"/>
    <lineage>
        <taxon>Bacteria</taxon>
        <taxon>Bacillati</taxon>
        <taxon>Bacillota</taxon>
        <taxon>Clostridia</taxon>
        <taxon>Lachnospirales</taxon>
        <taxon>Lachnospiraceae</taxon>
        <taxon>Butyrivibrio</taxon>
    </lineage>
</organism>
<feature type="transmembrane region" description="Helical" evidence="11">
    <location>
        <begin position="39"/>
        <end position="58"/>
    </location>
</feature>
<keyword evidence="4 11" id="KW-0812">Transmembrane</keyword>
<dbReference type="Pfam" id="PF00520">
    <property type="entry name" value="Ion_trans"/>
    <property type="match status" value="1"/>
</dbReference>
<dbReference type="PANTHER" id="PTHR11537:SF254">
    <property type="entry name" value="POTASSIUM VOLTAGE-GATED CHANNEL PROTEIN SHAB"/>
    <property type="match status" value="1"/>
</dbReference>
<dbReference type="GO" id="GO:0001508">
    <property type="term" value="P:action potential"/>
    <property type="evidence" value="ECO:0007669"/>
    <property type="project" value="TreeGrafter"/>
</dbReference>
<evidence type="ECO:0000256" key="3">
    <source>
        <dbReference type="ARBA" id="ARBA00022538"/>
    </source>
</evidence>
<dbReference type="Gene3D" id="3.30.70.1450">
    <property type="entry name" value="Regulator of K+ conductance, C-terminal domain"/>
    <property type="match status" value="2"/>
</dbReference>
<keyword evidence="8" id="KW-0406">Ion transport</keyword>
<dbReference type="PANTHER" id="PTHR11537">
    <property type="entry name" value="VOLTAGE-GATED POTASSIUM CHANNEL"/>
    <property type="match status" value="1"/>
</dbReference>
<dbReference type="PRINTS" id="PR01333">
    <property type="entry name" value="2POREKCHANEL"/>
</dbReference>
<feature type="transmembrane region" description="Helical" evidence="11">
    <location>
        <begin position="234"/>
        <end position="259"/>
    </location>
</feature>
<keyword evidence="6" id="KW-0630">Potassium</keyword>
<evidence type="ECO:0000256" key="5">
    <source>
        <dbReference type="ARBA" id="ARBA00022826"/>
    </source>
</evidence>
<feature type="domain" description="RCK C-terminal" evidence="12">
    <location>
        <begin position="266"/>
        <end position="349"/>
    </location>
</feature>
<evidence type="ECO:0000313" key="13">
    <source>
        <dbReference type="EMBL" id="SHN56021.1"/>
    </source>
</evidence>
<evidence type="ECO:0000256" key="6">
    <source>
        <dbReference type="ARBA" id="ARBA00022958"/>
    </source>
</evidence>
<dbReference type="SUPFAM" id="SSF81324">
    <property type="entry name" value="Voltage-gated potassium channels"/>
    <property type="match status" value="1"/>
</dbReference>
<feature type="transmembrane region" description="Helical" evidence="11">
    <location>
        <begin position="109"/>
        <end position="127"/>
    </location>
</feature>
<dbReference type="Proteomes" id="UP000184097">
    <property type="component" value="Unassembled WGS sequence"/>
</dbReference>
<proteinExistence type="predicted"/>
<accession>A0A1M7SBY7</accession>
<keyword evidence="10 13" id="KW-0407">Ion channel</keyword>
<dbReference type="Gene3D" id="1.10.287.70">
    <property type="match status" value="1"/>
</dbReference>
<dbReference type="PROSITE" id="PS51202">
    <property type="entry name" value="RCK_C"/>
    <property type="match status" value="1"/>
</dbReference>
<evidence type="ECO:0000256" key="9">
    <source>
        <dbReference type="ARBA" id="ARBA00023136"/>
    </source>
</evidence>
<keyword evidence="7 11" id="KW-1133">Transmembrane helix</keyword>
<evidence type="ECO:0000313" key="14">
    <source>
        <dbReference type="Proteomes" id="UP000184097"/>
    </source>
</evidence>
<sequence>MSKGMNAGNLEKRFNSRRIKAKIFNMVSVGVIDEPINKFYDVISIIAIILNLAAAFAITFDYMEEHYKELLLAIEAVTTAFFAVDYVLRIVSANELYPKLTEGKSILRYIFSFTGLIDLLSFLPYYLPVFFPAGSTVFRLFRVARILRLFRINSYYDQLNVITEVIVSKSQQLLASVFIIFILMLASSLCMYSVEHEAQPRVFQNAFSGIWWSASTLLTVGYGDIYPVTITGKILGIIISFLGVGMVAIPTGIISAGFVEQYQRLKTVGDYAEEENLHFIRVKILDSDVWNGKKIMELALPKDVIIVAIQRGKDTIIPRGDTVIEKGDVIVMCAEKVKDIQPIDLKEIVINEGHSWNGVAIKNLDISRQSFIFMVRRRGKAMLPKGSLVIKAGDVVLLYEKHVRNENV</sequence>
<evidence type="ECO:0000259" key="12">
    <source>
        <dbReference type="PROSITE" id="PS51202"/>
    </source>
</evidence>
<keyword evidence="5" id="KW-0631">Potassium channel</keyword>
<evidence type="ECO:0000256" key="10">
    <source>
        <dbReference type="ARBA" id="ARBA00023303"/>
    </source>
</evidence>
<dbReference type="GO" id="GO:0005249">
    <property type="term" value="F:voltage-gated potassium channel activity"/>
    <property type="evidence" value="ECO:0007669"/>
    <property type="project" value="InterPro"/>
</dbReference>
<reference evidence="13 14" key="1">
    <citation type="submission" date="2016-12" db="EMBL/GenBank/DDBJ databases">
        <authorList>
            <person name="Song W.-J."/>
            <person name="Kurnit D.M."/>
        </authorList>
    </citation>
    <scope>NUCLEOTIDE SEQUENCE [LARGE SCALE GENOMIC DNA]</scope>
    <source>
        <strain evidence="13 14">DSM 14810</strain>
    </source>
</reference>
<evidence type="ECO:0000256" key="8">
    <source>
        <dbReference type="ARBA" id="ARBA00023065"/>
    </source>
</evidence>
<feature type="transmembrane region" description="Helical" evidence="11">
    <location>
        <begin position="206"/>
        <end position="228"/>
    </location>
</feature>
<dbReference type="RefSeq" id="WP_242946489.1">
    <property type="nucleotide sequence ID" value="NZ_FRDH01000005.1"/>
</dbReference>
<name>A0A1M7SBY7_9FIRM</name>
<dbReference type="InterPro" id="IPR005821">
    <property type="entry name" value="Ion_trans_dom"/>
</dbReference>
<dbReference type="SUPFAM" id="SSF116726">
    <property type="entry name" value="TrkA C-terminal domain-like"/>
    <property type="match status" value="2"/>
</dbReference>
<evidence type="ECO:0000256" key="7">
    <source>
        <dbReference type="ARBA" id="ARBA00022989"/>
    </source>
</evidence>
<comment type="subcellular location">
    <subcellularLocation>
        <location evidence="1">Membrane</location>
        <topology evidence="1">Multi-pass membrane protein</topology>
    </subcellularLocation>
</comment>
<dbReference type="Pfam" id="PF02080">
    <property type="entry name" value="TrkA_C"/>
    <property type="match status" value="1"/>
</dbReference>
<dbReference type="PRINTS" id="PR00169">
    <property type="entry name" value="KCHANNEL"/>
</dbReference>
<dbReference type="InterPro" id="IPR003280">
    <property type="entry name" value="2pore_dom_K_chnl"/>
</dbReference>
<dbReference type="GO" id="GO:0008076">
    <property type="term" value="C:voltage-gated potassium channel complex"/>
    <property type="evidence" value="ECO:0007669"/>
    <property type="project" value="InterPro"/>
</dbReference>
<dbReference type="InterPro" id="IPR028325">
    <property type="entry name" value="VG_K_chnl"/>
</dbReference>
<dbReference type="InterPro" id="IPR006037">
    <property type="entry name" value="RCK_C"/>
</dbReference>
<evidence type="ECO:0000256" key="2">
    <source>
        <dbReference type="ARBA" id="ARBA00022448"/>
    </source>
</evidence>
<evidence type="ECO:0000256" key="4">
    <source>
        <dbReference type="ARBA" id="ARBA00022692"/>
    </source>
</evidence>
<feature type="transmembrane region" description="Helical" evidence="11">
    <location>
        <begin position="70"/>
        <end position="88"/>
    </location>
</feature>
<protein>
    <submittedName>
        <fullName evidence="13">Voltage-gated potassium channel</fullName>
    </submittedName>
</protein>
<evidence type="ECO:0000256" key="11">
    <source>
        <dbReference type="SAM" id="Phobius"/>
    </source>
</evidence>
<dbReference type="AlphaFoldDB" id="A0A1M7SBY7"/>